<keyword evidence="8" id="KW-1185">Reference proteome</keyword>
<dbReference type="EMBL" id="JBHMDG010000003">
    <property type="protein sequence ID" value="MFB9312156.1"/>
    <property type="molecule type" value="Genomic_DNA"/>
</dbReference>
<dbReference type="PANTHER" id="PTHR35908:SF1">
    <property type="entry name" value="CONSERVED PROTEIN"/>
    <property type="match status" value="1"/>
</dbReference>
<name>A0ABV5K6C0_9ACTN</name>
<comment type="caution">
    <text evidence="7">The sequence shown here is derived from an EMBL/GenBank/DDBJ whole genome shotgun (WGS) entry which is preliminary data.</text>
</comment>
<dbReference type="Gene3D" id="3.30.1360.20">
    <property type="entry name" value="Transcriptional coactivator/pterin dehydratase"/>
    <property type="match status" value="1"/>
</dbReference>
<gene>
    <name evidence="7" type="ORF">ACFFRI_03785</name>
</gene>
<evidence type="ECO:0000256" key="3">
    <source>
        <dbReference type="ARBA" id="ARBA00013252"/>
    </source>
</evidence>
<dbReference type="Gene3D" id="3.10.180.10">
    <property type="entry name" value="2,3-Dihydroxybiphenyl 1,2-Dioxygenase, domain 1"/>
    <property type="match status" value="1"/>
</dbReference>
<evidence type="ECO:0000256" key="1">
    <source>
        <dbReference type="ARBA" id="ARBA00001554"/>
    </source>
</evidence>
<protein>
    <recommendedName>
        <fullName evidence="4">Putative pterin-4-alpha-carbinolamine dehydratase</fullName>
        <ecNumber evidence="3">4.2.1.96</ecNumber>
    </recommendedName>
</protein>
<dbReference type="EC" id="4.2.1.96" evidence="3"/>
<sequence length="249" mass="26807">MTDDHDQTDDQADDRRTLGPADVASELLDDWRYLMGALHARFETGDFATGLRLVADIGGSAEAAGHHPDLDLRYPFVTVRLTSHDVGGVTLRDVRLAREITDHAGRLGATPRPEEVRVVEWALDTRAHADVAAFWAAVLGRPVPEGDDDALADPDGTGLGVWFQEAPDATSTVDNPPEQRWHVDVSVPSEVAERRVQEVVAAGGTLISDARKPSFWVLADAHGNQACICTSIGSTEEVPVDRTGDGTDS</sequence>
<dbReference type="Pfam" id="PF18029">
    <property type="entry name" value="Glyoxalase_6"/>
    <property type="match status" value="1"/>
</dbReference>
<feature type="domain" description="Glyoxalase-like" evidence="6">
    <location>
        <begin position="122"/>
        <end position="229"/>
    </location>
</feature>
<evidence type="ECO:0000313" key="7">
    <source>
        <dbReference type="EMBL" id="MFB9312156.1"/>
    </source>
</evidence>
<dbReference type="SUPFAM" id="SSF55248">
    <property type="entry name" value="PCD-like"/>
    <property type="match status" value="1"/>
</dbReference>
<accession>A0ABV5K6C0</accession>
<dbReference type="RefSeq" id="WP_140010392.1">
    <property type="nucleotide sequence ID" value="NZ_JBHMDG010000003.1"/>
</dbReference>
<dbReference type="PANTHER" id="PTHR35908">
    <property type="entry name" value="HYPOTHETICAL FUSION PROTEIN"/>
    <property type="match status" value="1"/>
</dbReference>
<dbReference type="CDD" id="cd00488">
    <property type="entry name" value="PCD_DCoH"/>
    <property type="match status" value="1"/>
</dbReference>
<comment type="similarity">
    <text evidence="2">Belongs to the pterin-4-alpha-carbinolamine dehydratase family.</text>
</comment>
<dbReference type="InterPro" id="IPR041581">
    <property type="entry name" value="Glyoxalase_6"/>
</dbReference>
<evidence type="ECO:0000256" key="2">
    <source>
        <dbReference type="ARBA" id="ARBA00006472"/>
    </source>
</evidence>
<dbReference type="SUPFAM" id="SSF54593">
    <property type="entry name" value="Glyoxalase/Bleomycin resistance protein/Dihydroxybiphenyl dioxygenase"/>
    <property type="match status" value="1"/>
</dbReference>
<evidence type="ECO:0000256" key="5">
    <source>
        <dbReference type="ARBA" id="ARBA00023239"/>
    </source>
</evidence>
<reference evidence="7 8" key="1">
    <citation type="submission" date="2024-09" db="EMBL/GenBank/DDBJ databases">
        <authorList>
            <person name="Sun Q."/>
            <person name="Mori K."/>
        </authorList>
    </citation>
    <scope>NUCLEOTIDE SEQUENCE [LARGE SCALE GENOMIC DNA]</scope>
    <source>
        <strain evidence="7 8">JCM 9626</strain>
    </source>
</reference>
<keyword evidence="5" id="KW-0456">Lyase</keyword>
<evidence type="ECO:0000259" key="6">
    <source>
        <dbReference type="Pfam" id="PF18029"/>
    </source>
</evidence>
<comment type="catalytic activity">
    <reaction evidence="1">
        <text>(4aS,6R)-4a-hydroxy-L-erythro-5,6,7,8-tetrahydrobiopterin = (6R)-L-erythro-6,7-dihydrobiopterin + H2O</text>
        <dbReference type="Rhea" id="RHEA:11920"/>
        <dbReference type="ChEBI" id="CHEBI:15377"/>
        <dbReference type="ChEBI" id="CHEBI:15642"/>
        <dbReference type="ChEBI" id="CHEBI:43120"/>
        <dbReference type="EC" id="4.2.1.96"/>
    </reaction>
</comment>
<dbReference type="InterPro" id="IPR001533">
    <property type="entry name" value="Pterin_deHydtase"/>
</dbReference>
<dbReference type="InterPro" id="IPR036428">
    <property type="entry name" value="PCD_sf"/>
</dbReference>
<evidence type="ECO:0000313" key="8">
    <source>
        <dbReference type="Proteomes" id="UP001589750"/>
    </source>
</evidence>
<evidence type="ECO:0000256" key="4">
    <source>
        <dbReference type="ARBA" id="ARBA00021735"/>
    </source>
</evidence>
<organism evidence="7 8">
    <name type="scientific">Nocardioides plantarum</name>
    <dbReference type="NCBI Taxonomy" id="29299"/>
    <lineage>
        <taxon>Bacteria</taxon>
        <taxon>Bacillati</taxon>
        <taxon>Actinomycetota</taxon>
        <taxon>Actinomycetes</taxon>
        <taxon>Propionibacteriales</taxon>
        <taxon>Nocardioidaceae</taxon>
        <taxon>Nocardioides</taxon>
    </lineage>
</organism>
<dbReference type="InterPro" id="IPR029068">
    <property type="entry name" value="Glyas_Bleomycin-R_OHBP_Dase"/>
</dbReference>
<dbReference type="Pfam" id="PF01329">
    <property type="entry name" value="Pterin_4a"/>
    <property type="match status" value="1"/>
</dbReference>
<dbReference type="Proteomes" id="UP001589750">
    <property type="component" value="Unassembled WGS sequence"/>
</dbReference>
<proteinExistence type="inferred from homology"/>